<dbReference type="Proteomes" id="UP000527355">
    <property type="component" value="Unassembled WGS sequence"/>
</dbReference>
<dbReference type="EMBL" id="JABWUV010000011">
    <property type="protein sequence ID" value="KAF6319734.1"/>
    <property type="molecule type" value="Genomic_DNA"/>
</dbReference>
<dbReference type="AlphaFoldDB" id="A0A7J7V3S4"/>
<name>A0A7J7V3S4_MYOMY</name>
<reference evidence="1 2" key="1">
    <citation type="journal article" date="2020" name="Nature">
        <title>Six reference-quality genomes reveal evolution of bat adaptations.</title>
        <authorList>
            <person name="Jebb D."/>
            <person name="Huang Z."/>
            <person name="Pippel M."/>
            <person name="Hughes G.M."/>
            <person name="Lavrichenko K."/>
            <person name="Devanna P."/>
            <person name="Winkler S."/>
            <person name="Jermiin L.S."/>
            <person name="Skirmuntt E.C."/>
            <person name="Katzourakis A."/>
            <person name="Burkitt-Gray L."/>
            <person name="Ray D.A."/>
            <person name="Sullivan K.A.M."/>
            <person name="Roscito J.G."/>
            <person name="Kirilenko B.M."/>
            <person name="Davalos L.M."/>
            <person name="Corthals A.P."/>
            <person name="Power M.L."/>
            <person name="Jones G."/>
            <person name="Ransome R.D."/>
            <person name="Dechmann D.K.N."/>
            <person name="Locatelli A.G."/>
            <person name="Puechmaille S.J."/>
            <person name="Fedrigo O."/>
            <person name="Jarvis E.D."/>
            <person name="Hiller M."/>
            <person name="Vernes S.C."/>
            <person name="Myers E.W."/>
            <person name="Teeling E.C."/>
        </authorList>
    </citation>
    <scope>NUCLEOTIDE SEQUENCE [LARGE SCALE GENOMIC DNA]</scope>
    <source>
        <strain evidence="1">MMyoMyo1</strain>
        <tissue evidence="1">Flight muscle</tissue>
    </source>
</reference>
<keyword evidence="2" id="KW-1185">Reference proteome</keyword>
<accession>A0A7J7V3S4</accession>
<evidence type="ECO:0000313" key="1">
    <source>
        <dbReference type="EMBL" id="KAF6319734.1"/>
    </source>
</evidence>
<sequence length="121" mass="12721">MATKLLWLRVSGSLLQLLKDPDKYTSLPPPGPAEDSGPSLGRSFVVHFQVVLPGQEFLLLGSLDLLRVEEVGVLGAVHQDLGPVPILGAPRAVPPGRFMAALWLQRGALAARVAHGGSLSG</sequence>
<evidence type="ECO:0000313" key="2">
    <source>
        <dbReference type="Proteomes" id="UP000527355"/>
    </source>
</evidence>
<gene>
    <name evidence="1" type="ORF">mMyoMyo1_008473</name>
</gene>
<protein>
    <submittedName>
        <fullName evidence="1">Uncharacterized protein</fullName>
    </submittedName>
</protein>
<proteinExistence type="predicted"/>
<comment type="caution">
    <text evidence="1">The sequence shown here is derived from an EMBL/GenBank/DDBJ whole genome shotgun (WGS) entry which is preliminary data.</text>
</comment>
<organism evidence="1 2">
    <name type="scientific">Myotis myotis</name>
    <name type="common">Greater mouse-eared bat</name>
    <name type="synonym">Vespertilio myotis</name>
    <dbReference type="NCBI Taxonomy" id="51298"/>
    <lineage>
        <taxon>Eukaryota</taxon>
        <taxon>Metazoa</taxon>
        <taxon>Chordata</taxon>
        <taxon>Craniata</taxon>
        <taxon>Vertebrata</taxon>
        <taxon>Euteleostomi</taxon>
        <taxon>Mammalia</taxon>
        <taxon>Eutheria</taxon>
        <taxon>Laurasiatheria</taxon>
        <taxon>Chiroptera</taxon>
        <taxon>Yangochiroptera</taxon>
        <taxon>Vespertilionidae</taxon>
        <taxon>Myotis</taxon>
    </lineage>
</organism>